<feature type="region of interest" description="Disordered" evidence="1">
    <location>
        <begin position="77"/>
        <end position="101"/>
    </location>
</feature>
<feature type="transmembrane region" description="Helical" evidence="2">
    <location>
        <begin position="20"/>
        <end position="38"/>
    </location>
</feature>
<keyword evidence="4" id="KW-1185">Reference proteome</keyword>
<keyword evidence="2" id="KW-0472">Membrane</keyword>
<sequence>MLQFSTSDVRNEFAQLGSLAIYMILPFPVLIKLVEMIFRVQIEPSKDPVMMCAARRPRAEMPLYSLEMCMRAVKASRIKEASTKPGEQREDEGHSRDKKELQAQLEFNGNGYSIRF</sequence>
<dbReference type="EMBL" id="BPLR01018660">
    <property type="protein sequence ID" value="GIZ01388.1"/>
    <property type="molecule type" value="Genomic_DNA"/>
</dbReference>
<evidence type="ECO:0000256" key="2">
    <source>
        <dbReference type="SAM" id="Phobius"/>
    </source>
</evidence>
<evidence type="ECO:0000313" key="4">
    <source>
        <dbReference type="Proteomes" id="UP001054945"/>
    </source>
</evidence>
<accession>A0AAV4Y2U7</accession>
<reference evidence="3 4" key="1">
    <citation type="submission" date="2021-06" db="EMBL/GenBank/DDBJ databases">
        <title>Caerostris extrusa draft genome.</title>
        <authorList>
            <person name="Kono N."/>
            <person name="Arakawa K."/>
        </authorList>
    </citation>
    <scope>NUCLEOTIDE SEQUENCE [LARGE SCALE GENOMIC DNA]</scope>
</reference>
<gene>
    <name evidence="3" type="ORF">CEXT_426521</name>
</gene>
<evidence type="ECO:0000256" key="1">
    <source>
        <dbReference type="SAM" id="MobiDB-lite"/>
    </source>
</evidence>
<evidence type="ECO:0008006" key="5">
    <source>
        <dbReference type="Google" id="ProtNLM"/>
    </source>
</evidence>
<organism evidence="3 4">
    <name type="scientific">Caerostris extrusa</name>
    <name type="common">Bark spider</name>
    <name type="synonym">Caerostris bankana</name>
    <dbReference type="NCBI Taxonomy" id="172846"/>
    <lineage>
        <taxon>Eukaryota</taxon>
        <taxon>Metazoa</taxon>
        <taxon>Ecdysozoa</taxon>
        <taxon>Arthropoda</taxon>
        <taxon>Chelicerata</taxon>
        <taxon>Arachnida</taxon>
        <taxon>Araneae</taxon>
        <taxon>Araneomorphae</taxon>
        <taxon>Entelegynae</taxon>
        <taxon>Araneoidea</taxon>
        <taxon>Araneidae</taxon>
        <taxon>Caerostris</taxon>
    </lineage>
</organism>
<protein>
    <recommendedName>
        <fullName evidence="5">Anoctamin</fullName>
    </recommendedName>
</protein>
<dbReference type="Proteomes" id="UP001054945">
    <property type="component" value="Unassembled WGS sequence"/>
</dbReference>
<keyword evidence="2" id="KW-1133">Transmembrane helix</keyword>
<name>A0AAV4Y2U7_CAEEX</name>
<comment type="caution">
    <text evidence="3">The sequence shown here is derived from an EMBL/GenBank/DDBJ whole genome shotgun (WGS) entry which is preliminary data.</text>
</comment>
<proteinExistence type="predicted"/>
<dbReference type="AlphaFoldDB" id="A0AAV4Y2U7"/>
<evidence type="ECO:0000313" key="3">
    <source>
        <dbReference type="EMBL" id="GIZ01388.1"/>
    </source>
</evidence>
<keyword evidence="2" id="KW-0812">Transmembrane</keyword>